<accession>A0A521DZW2</accession>
<sequence>MLEFKSYFRVSTFFLNFNTSTVCRWLKETEKENREPKLLQYIRKLEETGLYEKLLELLLYKVKEKGEERYLPLAKVYHALQLELEMNGISVGYHRFRQIVKAIVVGVLGKNWEEFAHKRRSRGRAQRISFGAVARPKEVLEIDLTGYEFEGKNYSLILGFDLYTGFLFPPFIVENKEKGGVGSYNKAFNSMEVALYLIDVFKKAGIPKVVKCDNEKILKSQLIKEGLSRLGVRLSNTYPYRPNQKIIEVVIKEFKSFMRLHRRSAESIEELAQLAVESYNRNHHRFKHLSEKVIPAELFKGYSRKADETLISTAFVETVERTLKDGQIQIDNLIYQINYPKKKEKVVVKRLITNLKEVMVYQKSSGEFIGVAKLFSKPPVEVETTVEFKQEKLRSKRIDRRKKKLEEEHARLSYMEKPAVSLEEIADGEPQISISIEELESLNPEQERTEESQPRGLTLEDL</sequence>
<dbReference type="GO" id="GO:0003676">
    <property type="term" value="F:nucleic acid binding"/>
    <property type="evidence" value="ECO:0007669"/>
    <property type="project" value="InterPro"/>
</dbReference>
<dbReference type="Gene3D" id="3.30.420.10">
    <property type="entry name" value="Ribonuclease H-like superfamily/Ribonuclease H"/>
    <property type="match status" value="1"/>
</dbReference>
<gene>
    <name evidence="3" type="ORF">SAMN06269117_12921</name>
</gene>
<dbReference type="EMBL" id="FXTM01000029">
    <property type="protein sequence ID" value="SMO77247.1"/>
    <property type="molecule type" value="Genomic_DNA"/>
</dbReference>
<dbReference type="InterPro" id="IPR012337">
    <property type="entry name" value="RNaseH-like_sf"/>
</dbReference>
<feature type="region of interest" description="Disordered" evidence="1">
    <location>
        <begin position="438"/>
        <end position="462"/>
    </location>
</feature>
<dbReference type="GO" id="GO:0015074">
    <property type="term" value="P:DNA integration"/>
    <property type="evidence" value="ECO:0007669"/>
    <property type="project" value="InterPro"/>
</dbReference>
<evidence type="ECO:0000313" key="3">
    <source>
        <dbReference type="EMBL" id="SMO77247.1"/>
    </source>
</evidence>
<evidence type="ECO:0000259" key="2">
    <source>
        <dbReference type="PROSITE" id="PS50994"/>
    </source>
</evidence>
<feature type="domain" description="Integrase catalytic" evidence="2">
    <location>
        <begin position="132"/>
        <end position="303"/>
    </location>
</feature>
<dbReference type="PROSITE" id="PS50994">
    <property type="entry name" value="INTEGRASE"/>
    <property type="match status" value="1"/>
</dbReference>
<name>A0A521DZW2_9BACT</name>
<dbReference type="InterPro" id="IPR036397">
    <property type="entry name" value="RNaseH_sf"/>
</dbReference>
<evidence type="ECO:0000256" key="1">
    <source>
        <dbReference type="SAM" id="MobiDB-lite"/>
    </source>
</evidence>
<dbReference type="Proteomes" id="UP000317315">
    <property type="component" value="Unassembled WGS sequence"/>
</dbReference>
<protein>
    <recommendedName>
        <fullName evidence="2">Integrase catalytic domain-containing protein</fullName>
    </recommendedName>
</protein>
<dbReference type="InterPro" id="IPR001584">
    <property type="entry name" value="Integrase_cat-core"/>
</dbReference>
<dbReference type="AlphaFoldDB" id="A0A521DZW2"/>
<reference evidence="3 4" key="1">
    <citation type="submission" date="2017-05" db="EMBL/GenBank/DDBJ databases">
        <authorList>
            <person name="Varghese N."/>
            <person name="Submissions S."/>
        </authorList>
    </citation>
    <scope>NUCLEOTIDE SEQUENCE [LARGE SCALE GENOMIC DNA]</scope>
    <source>
        <strain evidence="3 4">DSM 16304</strain>
    </source>
</reference>
<evidence type="ECO:0000313" key="4">
    <source>
        <dbReference type="Proteomes" id="UP000317315"/>
    </source>
</evidence>
<organism evidence="3 4">
    <name type="scientific">Balnearium lithotrophicum</name>
    <dbReference type="NCBI Taxonomy" id="223788"/>
    <lineage>
        <taxon>Bacteria</taxon>
        <taxon>Pseudomonadati</taxon>
        <taxon>Aquificota</taxon>
        <taxon>Aquificia</taxon>
        <taxon>Desulfurobacteriales</taxon>
        <taxon>Desulfurobacteriaceae</taxon>
        <taxon>Balnearium</taxon>
    </lineage>
</organism>
<dbReference type="SUPFAM" id="SSF53098">
    <property type="entry name" value="Ribonuclease H-like"/>
    <property type="match status" value="1"/>
</dbReference>
<keyword evidence="4" id="KW-1185">Reference proteome</keyword>
<proteinExistence type="predicted"/>